<dbReference type="RefSeq" id="WP_020079144.1">
    <property type="nucleotide sequence ID" value="NZ_AP022108.1"/>
</dbReference>
<dbReference type="EC" id="4.2.2.29" evidence="7"/>
<reference evidence="8" key="1">
    <citation type="journal article" date="2023" name="J. Hosp. Infect.">
        <title>Cross-contamination of carbapenem-resistant Gram-negative bacteria between patients and hospital environment in the first year of a newly built surgical ward.</title>
        <authorList>
            <person name="Boutin S."/>
            <person name="Scherrer M."/>
            <person name="Spath I."/>
            <person name="Kocer K."/>
            <person name="Heeg K."/>
            <person name="Nurjadi D."/>
        </authorList>
    </citation>
    <scope>NUCLEOTIDE SEQUENCE</scope>
    <source>
        <strain evidence="8">KE10384</strain>
    </source>
</reference>
<evidence type="ECO:0000256" key="4">
    <source>
        <dbReference type="ARBA" id="ARBA00023136"/>
    </source>
</evidence>
<dbReference type="NCBIfam" id="TIGR00247">
    <property type="entry name" value="endolytic transglycosylase MltG"/>
    <property type="match status" value="1"/>
</dbReference>
<dbReference type="CDD" id="cd08010">
    <property type="entry name" value="MltG_like"/>
    <property type="match status" value="1"/>
</dbReference>
<comment type="caution">
    <text evidence="8">The sequence shown here is derived from an EMBL/GenBank/DDBJ whole genome shotgun (WGS) entry which is preliminary data.</text>
</comment>
<keyword evidence="6 7" id="KW-0961">Cell wall biogenesis/degradation</keyword>
<comment type="function">
    <text evidence="7">Functions as a peptidoglycan terminase that cleaves nascent peptidoglycan strands endolytically to terminate their elongation.</text>
</comment>
<dbReference type="GeneID" id="93311468"/>
<keyword evidence="1 7" id="KW-1003">Cell membrane</keyword>
<evidence type="ECO:0000256" key="5">
    <source>
        <dbReference type="ARBA" id="ARBA00023239"/>
    </source>
</evidence>
<evidence type="ECO:0000256" key="1">
    <source>
        <dbReference type="ARBA" id="ARBA00022475"/>
    </source>
</evidence>
<evidence type="ECO:0000256" key="3">
    <source>
        <dbReference type="ARBA" id="ARBA00022989"/>
    </source>
</evidence>
<evidence type="ECO:0000313" key="8">
    <source>
        <dbReference type="EMBL" id="MEA8801524.1"/>
    </source>
</evidence>
<evidence type="ECO:0000313" key="9">
    <source>
        <dbReference type="Proteomes" id="UP001303386"/>
    </source>
</evidence>
<dbReference type="NCBIfam" id="NF007619">
    <property type="entry name" value="PRK10270.1"/>
    <property type="match status" value="1"/>
</dbReference>
<dbReference type="HAMAP" id="MF_02065">
    <property type="entry name" value="MltG"/>
    <property type="match status" value="1"/>
</dbReference>
<dbReference type="Pfam" id="PF02618">
    <property type="entry name" value="YceG"/>
    <property type="match status" value="1"/>
</dbReference>
<keyword evidence="4 7" id="KW-0472">Membrane</keyword>
<accession>A0AAP0W3W6</accession>
<dbReference type="FunFam" id="3.30.160.60:FF:000497">
    <property type="entry name" value="Endolytic murein transglycosylase"/>
    <property type="match status" value="1"/>
</dbReference>
<organism evidence="8 9">
    <name type="scientific">Klebsiella aerogenes</name>
    <name type="common">Enterobacter aerogenes</name>
    <dbReference type="NCBI Taxonomy" id="548"/>
    <lineage>
        <taxon>Bacteria</taxon>
        <taxon>Pseudomonadati</taxon>
        <taxon>Pseudomonadota</taxon>
        <taxon>Gammaproteobacteria</taxon>
        <taxon>Enterobacterales</taxon>
        <taxon>Enterobacteriaceae</taxon>
        <taxon>Klebsiella/Raoultella group</taxon>
        <taxon>Klebsiella</taxon>
    </lineage>
</organism>
<dbReference type="PANTHER" id="PTHR30518">
    <property type="entry name" value="ENDOLYTIC MUREIN TRANSGLYCOSYLASE"/>
    <property type="match status" value="1"/>
</dbReference>
<sequence length="340" mass="38401">MKKMLRFVLLLVVVFGIAAAAGMWKVRQLADSKLLIKEETIFTLEPGTGRVVLGQQLYGDKIINRPRVFQWLLRVEPELSHFKAGTYRFTPQMTVREMLQLLASGKEAQFPLRFVEGMRVSDYLRQLRDAPYVKHTLEDDSYETVAKALGLEHADWVEGWLWPDTWMYTANTSDIAILKRAHQKMVAAVAKAWEGRADNLPYKDQNQLLTMASIVEKETAVPAERDRVASVFINRLRIGMRLQTDPTVIYGMGERYNGKLSRKDLETPTAYNTYVISGMPPGPIAVPGEASLNAAAHPAKTPYLYFVADGKGGHTFNTNLASHNRSVQDYLKVLKEKNAQ</sequence>
<dbReference type="GO" id="GO:0005886">
    <property type="term" value="C:plasma membrane"/>
    <property type="evidence" value="ECO:0007669"/>
    <property type="project" value="UniProtKB-UniRule"/>
</dbReference>
<protein>
    <recommendedName>
        <fullName evidence="7">Endolytic murein transglycosylase</fullName>
        <ecNumber evidence="7">4.2.2.29</ecNumber>
    </recommendedName>
    <alternativeName>
        <fullName evidence="7">Peptidoglycan lytic transglycosylase</fullName>
    </alternativeName>
    <alternativeName>
        <fullName evidence="7">Peptidoglycan polymerization terminase</fullName>
    </alternativeName>
</protein>
<comment type="similarity">
    <text evidence="7">Belongs to the transglycosylase MltG family.</text>
</comment>
<dbReference type="AlphaFoldDB" id="A0AAP0W3W6"/>
<keyword evidence="2 7" id="KW-0812">Transmembrane</keyword>
<comment type="catalytic activity">
    <reaction evidence="7">
        <text>a peptidoglycan chain = a peptidoglycan chain with N-acetyl-1,6-anhydromuramyl-[peptide] at the reducing end + a peptidoglycan chain with N-acetylglucosamine at the non-reducing end.</text>
        <dbReference type="EC" id="4.2.2.29"/>
    </reaction>
</comment>
<dbReference type="GO" id="GO:0071555">
    <property type="term" value="P:cell wall organization"/>
    <property type="evidence" value="ECO:0007669"/>
    <property type="project" value="UniProtKB-KW"/>
</dbReference>
<evidence type="ECO:0000256" key="6">
    <source>
        <dbReference type="ARBA" id="ARBA00023316"/>
    </source>
</evidence>
<evidence type="ECO:0000256" key="2">
    <source>
        <dbReference type="ARBA" id="ARBA00022692"/>
    </source>
</evidence>
<keyword evidence="5 7" id="KW-0456">Lyase</keyword>
<dbReference type="GO" id="GO:0008932">
    <property type="term" value="F:lytic endotransglycosylase activity"/>
    <property type="evidence" value="ECO:0007669"/>
    <property type="project" value="UniProtKB-UniRule"/>
</dbReference>
<dbReference type="EMBL" id="JARELW010000008">
    <property type="protein sequence ID" value="MEA8801524.1"/>
    <property type="molecule type" value="Genomic_DNA"/>
</dbReference>
<dbReference type="Proteomes" id="UP001303386">
    <property type="component" value="Unassembled WGS sequence"/>
</dbReference>
<dbReference type="InterPro" id="IPR003770">
    <property type="entry name" value="MLTG-like"/>
</dbReference>
<dbReference type="FunFam" id="3.30.160.60:FF:000242">
    <property type="entry name" value="Endolytic murein transglycosylase"/>
    <property type="match status" value="1"/>
</dbReference>
<dbReference type="GO" id="GO:0051301">
    <property type="term" value="P:cell division"/>
    <property type="evidence" value="ECO:0007669"/>
    <property type="project" value="UniProtKB-KW"/>
</dbReference>
<feature type="site" description="Important for catalytic activity" evidence="7">
    <location>
        <position position="218"/>
    </location>
</feature>
<gene>
    <name evidence="8" type="primary">yceG</name>
    <name evidence="7" type="synonym">mltG</name>
    <name evidence="8" type="ORF">PZT46_19990</name>
</gene>
<evidence type="ECO:0000256" key="7">
    <source>
        <dbReference type="HAMAP-Rule" id="MF_02065"/>
    </source>
</evidence>
<keyword evidence="8" id="KW-0132">Cell division</keyword>
<proteinExistence type="inferred from homology"/>
<dbReference type="Gene3D" id="3.30.160.60">
    <property type="entry name" value="Classic Zinc Finger"/>
    <property type="match status" value="2"/>
</dbReference>
<dbReference type="PANTHER" id="PTHR30518:SF2">
    <property type="entry name" value="ENDOLYTIC MUREIN TRANSGLYCOSYLASE"/>
    <property type="match status" value="1"/>
</dbReference>
<dbReference type="GO" id="GO:0009252">
    <property type="term" value="P:peptidoglycan biosynthetic process"/>
    <property type="evidence" value="ECO:0007669"/>
    <property type="project" value="UniProtKB-UniRule"/>
</dbReference>
<keyword evidence="7" id="KW-0997">Cell inner membrane</keyword>
<keyword evidence="3 7" id="KW-1133">Transmembrane helix</keyword>
<keyword evidence="8" id="KW-0131">Cell cycle</keyword>
<name>A0AAP0W3W6_KLEAE</name>